<dbReference type="Proteomes" id="UP001374803">
    <property type="component" value="Chromosome"/>
</dbReference>
<dbReference type="Gene3D" id="2.60.120.260">
    <property type="entry name" value="Galactose-binding domain-like"/>
    <property type="match status" value="1"/>
</dbReference>
<evidence type="ECO:0000256" key="1">
    <source>
        <dbReference type="SAM" id="MobiDB-lite"/>
    </source>
</evidence>
<keyword evidence="4" id="KW-1185">Reference proteome</keyword>
<evidence type="ECO:0000313" key="3">
    <source>
        <dbReference type="EMBL" id="WXB05457.1"/>
    </source>
</evidence>
<evidence type="ECO:0000313" key="4">
    <source>
        <dbReference type="Proteomes" id="UP001374803"/>
    </source>
</evidence>
<dbReference type="EMBL" id="CP089983">
    <property type="protein sequence ID" value="WXB05457.1"/>
    <property type="molecule type" value="Genomic_DNA"/>
</dbReference>
<feature type="region of interest" description="Disordered" evidence="1">
    <location>
        <begin position="257"/>
        <end position="280"/>
    </location>
</feature>
<gene>
    <name evidence="3" type="ORF">LVJ94_52250</name>
</gene>
<reference evidence="3" key="1">
    <citation type="submission" date="2021-12" db="EMBL/GenBank/DDBJ databases">
        <title>Discovery of the Pendulisporaceae a myxobacterial family with distinct sporulation behavior and unique specialized metabolism.</title>
        <authorList>
            <person name="Garcia R."/>
            <person name="Popoff A."/>
            <person name="Bader C.D."/>
            <person name="Loehr J."/>
            <person name="Walesch S."/>
            <person name="Walt C."/>
            <person name="Boldt J."/>
            <person name="Bunk B."/>
            <person name="Haeckl F.J.F.P.J."/>
            <person name="Gunesch A.P."/>
            <person name="Birkelbach J."/>
            <person name="Nuebel U."/>
            <person name="Pietschmann T."/>
            <person name="Bach T."/>
            <person name="Mueller R."/>
        </authorList>
    </citation>
    <scope>NUCLEOTIDE SEQUENCE</scope>
    <source>
        <strain evidence="3">MSr11367</strain>
    </source>
</reference>
<feature type="domain" description="Putative zinc-finger" evidence="2">
    <location>
        <begin position="9"/>
        <end position="38"/>
    </location>
</feature>
<dbReference type="Pfam" id="PF13490">
    <property type="entry name" value="zf-HC2"/>
    <property type="match status" value="1"/>
</dbReference>
<dbReference type="RefSeq" id="WP_394835102.1">
    <property type="nucleotide sequence ID" value="NZ_CP089929.1"/>
</dbReference>
<proteinExistence type="predicted"/>
<accession>A0ABZ2L9R5</accession>
<organism evidence="3 4">
    <name type="scientific">Pendulispora rubella</name>
    <dbReference type="NCBI Taxonomy" id="2741070"/>
    <lineage>
        <taxon>Bacteria</taxon>
        <taxon>Pseudomonadati</taxon>
        <taxon>Myxococcota</taxon>
        <taxon>Myxococcia</taxon>
        <taxon>Myxococcales</taxon>
        <taxon>Sorangiineae</taxon>
        <taxon>Pendulisporaceae</taxon>
        <taxon>Pendulispora</taxon>
    </lineage>
</organism>
<dbReference type="InterPro" id="IPR027383">
    <property type="entry name" value="Znf_put"/>
</dbReference>
<sequence length="280" mass="30234">MIEAHVTAEELMDFVQGQLAPVEERRIEQHANGCSACAKRLSAEAYLELAIQGATVNLRQKRARGPWPWLAAAAMVAVVGGGAMWKVAGGPEAIRAESELGAATKNPWHLLYTDADGATRFATATDPTVLFRGSPSRVLRGEPSARSDGARLAQRFQATKYLGKRVRLSAWLRTEGVTYGAGLSVQAQKLGETWDKAKFRGAEGIPPERAIKGTTDWAPYELTFDVSADASIVIVDVFLDGGGRVWVAEPMFEIVGPTSTQQTSEVPGPVDPSLPDDFRR</sequence>
<evidence type="ECO:0000259" key="2">
    <source>
        <dbReference type="Pfam" id="PF13490"/>
    </source>
</evidence>
<protein>
    <submittedName>
        <fullName evidence="3">Zf-HC2 domain-containing protein</fullName>
    </submittedName>
</protein>
<name>A0ABZ2L9R5_9BACT</name>